<reference evidence="5" key="1">
    <citation type="journal article" date="2019" name="Int. J. Syst. Evol. Microbiol.">
        <title>The Global Catalogue of Microorganisms (GCM) 10K type strain sequencing project: providing services to taxonomists for standard genome sequencing and annotation.</title>
        <authorList>
            <consortium name="The Broad Institute Genomics Platform"/>
            <consortium name="The Broad Institute Genome Sequencing Center for Infectious Disease"/>
            <person name="Wu L."/>
            <person name="Ma J."/>
        </authorList>
    </citation>
    <scope>NUCLEOTIDE SEQUENCE [LARGE SCALE GENOMIC DNA]</scope>
    <source>
        <strain evidence="5">NBRC 104970</strain>
    </source>
</reference>
<dbReference type="Proteomes" id="UP001156836">
    <property type="component" value="Unassembled WGS sequence"/>
</dbReference>
<evidence type="ECO:0000256" key="2">
    <source>
        <dbReference type="SAM" id="Phobius"/>
    </source>
</evidence>
<keyword evidence="2" id="KW-0812">Transmembrane</keyword>
<accession>A0ABQ6BUH7</accession>
<sequence length="281" mass="30371">MTRVLLPLLLAAALVACGKKEEAPVAYGGNAVVSAAAEATDAAGAAPQAAPKRHIAVRHALTVETAPDRLDAAWQAAQARCVEPTCELLSANLQRDSDYSPGVAQLSLRIAPGAVTGYLAALGQQGRVVSQSTEREDKTDEVIDTEARLKNLAQLRDNLRQMLDSHNAKLEELLAVQKELAATQAQLDAAAGQRLALANQTEKVRIDVELRAARSVAERSVLMPLADAWHDIGHNFMQSVAALLTFAAVALPWLLVLWLPLRWVLKRRRLRRQRRAGSDAP</sequence>
<keyword evidence="1" id="KW-0175">Coiled coil</keyword>
<evidence type="ECO:0000313" key="5">
    <source>
        <dbReference type="Proteomes" id="UP001156836"/>
    </source>
</evidence>
<keyword evidence="2" id="KW-1133">Transmembrane helix</keyword>
<feature type="domain" description="DUF4349" evidence="3">
    <location>
        <begin position="53"/>
        <end position="261"/>
    </location>
</feature>
<organism evidence="4 5">
    <name type="scientific">Chitiniphilus shinanonensis</name>
    <dbReference type="NCBI Taxonomy" id="553088"/>
    <lineage>
        <taxon>Bacteria</taxon>
        <taxon>Pseudomonadati</taxon>
        <taxon>Pseudomonadota</taxon>
        <taxon>Betaproteobacteria</taxon>
        <taxon>Neisseriales</taxon>
        <taxon>Chitinibacteraceae</taxon>
        <taxon>Chitiniphilus</taxon>
    </lineage>
</organism>
<feature type="coiled-coil region" evidence="1">
    <location>
        <begin position="135"/>
        <end position="176"/>
    </location>
</feature>
<dbReference type="PROSITE" id="PS51257">
    <property type="entry name" value="PROKAR_LIPOPROTEIN"/>
    <property type="match status" value="1"/>
</dbReference>
<keyword evidence="5" id="KW-1185">Reference proteome</keyword>
<keyword evidence="2" id="KW-0472">Membrane</keyword>
<comment type="caution">
    <text evidence="4">The sequence shown here is derived from an EMBL/GenBank/DDBJ whole genome shotgun (WGS) entry which is preliminary data.</text>
</comment>
<name>A0ABQ6BUH7_9NEIS</name>
<protein>
    <recommendedName>
        <fullName evidence="3">DUF4349 domain-containing protein</fullName>
    </recommendedName>
</protein>
<proteinExistence type="predicted"/>
<evidence type="ECO:0000256" key="1">
    <source>
        <dbReference type="SAM" id="Coils"/>
    </source>
</evidence>
<dbReference type="Pfam" id="PF14257">
    <property type="entry name" value="DUF4349"/>
    <property type="match status" value="1"/>
</dbReference>
<dbReference type="EMBL" id="BSOZ01000036">
    <property type="protein sequence ID" value="GLS05134.1"/>
    <property type="molecule type" value="Genomic_DNA"/>
</dbReference>
<feature type="transmembrane region" description="Helical" evidence="2">
    <location>
        <begin position="240"/>
        <end position="265"/>
    </location>
</feature>
<dbReference type="InterPro" id="IPR025645">
    <property type="entry name" value="DUF4349"/>
</dbReference>
<evidence type="ECO:0000313" key="4">
    <source>
        <dbReference type="EMBL" id="GLS05134.1"/>
    </source>
</evidence>
<dbReference type="RefSeq" id="WP_018749409.1">
    <property type="nucleotide sequence ID" value="NZ_BAABUF010000023.1"/>
</dbReference>
<gene>
    <name evidence="4" type="ORF">GCM10007860_22840</name>
</gene>
<evidence type="ECO:0000259" key="3">
    <source>
        <dbReference type="Pfam" id="PF14257"/>
    </source>
</evidence>